<dbReference type="STRING" id="931890.G8JNX0"/>
<name>G8JNX0_ERECY</name>
<dbReference type="eggNOG" id="ENOG502QVG0">
    <property type="taxonomic scope" value="Eukaryota"/>
</dbReference>
<dbReference type="OMA" id="MHESERF"/>
<dbReference type="Proteomes" id="UP000006790">
    <property type="component" value="Chromosome 2"/>
</dbReference>
<reference evidence="2" key="1">
    <citation type="journal article" date="2012" name="G3 (Bethesda)">
        <title>Pichia sorbitophila, an interspecies yeast hybrid reveals early steps of genome resolution following polyploidization.</title>
        <authorList>
            <person name="Leh Louis V."/>
            <person name="Despons L."/>
            <person name="Friedrich A."/>
            <person name="Martin T."/>
            <person name="Durrens P."/>
            <person name="Casaregola S."/>
            <person name="Neuveglise C."/>
            <person name="Fairhead C."/>
            <person name="Marck C."/>
            <person name="Cruz J.A."/>
            <person name="Straub M.L."/>
            <person name="Kugler V."/>
            <person name="Sacerdot C."/>
            <person name="Uzunov Z."/>
            <person name="Thierry A."/>
            <person name="Weiss S."/>
            <person name="Bleykasten C."/>
            <person name="De Montigny J."/>
            <person name="Jacques N."/>
            <person name="Jung P."/>
            <person name="Lemaire M."/>
            <person name="Mallet S."/>
            <person name="Morel G."/>
            <person name="Richard G.F."/>
            <person name="Sarkar A."/>
            <person name="Savel G."/>
            <person name="Schacherer J."/>
            <person name="Seret M.L."/>
            <person name="Talla E."/>
            <person name="Samson G."/>
            <person name="Jubin C."/>
            <person name="Poulain J."/>
            <person name="Vacherie B."/>
            <person name="Barbe V."/>
            <person name="Pelletier E."/>
            <person name="Sherman D.J."/>
            <person name="Westhof E."/>
            <person name="Weissenbach J."/>
            <person name="Baret P.V."/>
            <person name="Wincker P."/>
            <person name="Gaillardin C."/>
            <person name="Dujon B."/>
            <person name="Souciet J.L."/>
        </authorList>
    </citation>
    <scope>NUCLEOTIDE SEQUENCE [LARGE SCALE GENOMIC DNA]</scope>
    <source>
        <strain evidence="2">CBS 270.75 / DBVPG 7215 / KCTC 17166 / NRRL Y-17582</strain>
    </source>
</reference>
<evidence type="ECO:0000313" key="1">
    <source>
        <dbReference type="EMBL" id="AET38395.1"/>
    </source>
</evidence>
<keyword evidence="2" id="KW-1185">Reference proteome</keyword>
<gene>
    <name evidence="1" type="ordered locus">Ecym_2685</name>
</gene>
<dbReference type="EMBL" id="CP002498">
    <property type="protein sequence ID" value="AET38395.1"/>
    <property type="molecule type" value="Genomic_DNA"/>
</dbReference>
<dbReference type="AlphaFoldDB" id="G8JNX0"/>
<dbReference type="GeneID" id="11468437"/>
<dbReference type="KEGG" id="erc:Ecym_2685"/>
<dbReference type="FunCoup" id="G8JNX0">
    <property type="interactions" value="55"/>
</dbReference>
<protein>
    <submittedName>
        <fullName evidence="1">Uncharacterized protein</fullName>
    </submittedName>
</protein>
<dbReference type="InParanoid" id="G8JNX0"/>
<evidence type="ECO:0000313" key="2">
    <source>
        <dbReference type="Proteomes" id="UP000006790"/>
    </source>
</evidence>
<accession>G8JNX0</accession>
<sequence>MWSRSRNLILTQTQRMWFRHNKSRIKVNLYGYIVRSYKIEKEQHSEEIRSWVKDTLQEPSTTRHVIGDAGLTSNELRRRTSNQNTISIVSDEEFESSWRQRFLYGELKAVQEVVILKKTKYTMFKPEQLIVLISALKDLERFYDIDRIYKAYHLDWSSLHTHMSAETYHTFLKLMIDTQSRVGNYPVVEVLFKQYIKYPDISPSFLAMGLKAMLENKNYITARQFFNYMTQNRDVFPINEHCLLIFLKFTIKNDDLWTLKEVFEMWLNKVDQVPSPKTISMVQLELQRGGFDKGIVYWNHLSRHPKLINGEHQKSYYCMVGQLILQLDAEKWPKEQVEKEIRKLLDLFKNNVSAKKYIYFRLMKWFASAGNFQMLKTCLALVHSDAEVQISNTHHQIVCSYFAKYGLLHDLTKYLKDVSVLPKENGLKFNRQLFSYIWMCSVQGYPMLKQEWENEFKLLYNDRWYSRTFPWLPVSVNNLLCSKNPDMTGDKTKAYRVAGNNSYKILSRVVEYLQRRKINKACSLIMGQVRLGIRPNFSFYYMLLRYCVNHGITRMIRFLCTKLRHTYKYIPIKIEILELRNDIYKSMSLKIRQNGDKAEAIKLAQQKILTFVQQRQQKLNFQNYLQLTLLCSRFSLTKLAPELLLNAKKLTNVTKKYELYLFYRTALMLYVRMREPEKFLHALKEFNENQYSTYITKYWISSTKRQIKLFETKNANKTTLIELYDQVDIMRINYAKVKIEGLEEMLKLITFMKTWLNNLVYEEQLHVYRKQKILEAAAAESASDHRHS</sequence>
<dbReference type="OrthoDB" id="4061518at2759"/>
<dbReference type="RefSeq" id="XP_003645212.1">
    <property type="nucleotide sequence ID" value="XM_003645164.1"/>
</dbReference>
<proteinExistence type="predicted"/>
<organism evidence="1 2">
    <name type="scientific">Eremothecium cymbalariae (strain CBS 270.75 / DBVPG 7215 / KCTC 17166 / NRRL Y-17582)</name>
    <name type="common">Yeast</name>
    <dbReference type="NCBI Taxonomy" id="931890"/>
    <lineage>
        <taxon>Eukaryota</taxon>
        <taxon>Fungi</taxon>
        <taxon>Dikarya</taxon>
        <taxon>Ascomycota</taxon>
        <taxon>Saccharomycotina</taxon>
        <taxon>Saccharomycetes</taxon>
        <taxon>Saccharomycetales</taxon>
        <taxon>Saccharomycetaceae</taxon>
        <taxon>Eremothecium</taxon>
    </lineage>
</organism>
<dbReference type="HOGENOM" id="CLU_351657_0_0_1"/>